<feature type="transmembrane region" description="Helical" evidence="1">
    <location>
        <begin position="14"/>
        <end position="33"/>
    </location>
</feature>
<dbReference type="STRING" id="1318617.MGM1_0100"/>
<keyword evidence="3" id="KW-1185">Reference proteome</keyword>
<reference evidence="2 3" key="1">
    <citation type="journal article" date="2014" name="PLoS ONE">
        <title>An emerging Mycoplasma associated with trichomoniasis, vaginal infection and disease.</title>
        <authorList>
            <consortium name="Vaginal Microbiome Consortium"/>
            <person name="Fettweis J.M."/>
            <person name="Serrano M.G."/>
            <person name="Huang B."/>
            <person name="Brooks J.P."/>
            <person name="Glascock A.L."/>
            <person name="Sheth N.U."/>
            <person name="Strauss J.F.III."/>
            <person name="Jefferson K.K."/>
            <person name="Buck G.A."/>
        </authorList>
    </citation>
    <scope>NUCLEOTIDE SEQUENCE [LARGE SCALE GENOMIC DNA]</scope>
    <source>
        <strain evidence="2 3">VCU_M1</strain>
    </source>
</reference>
<dbReference type="KEGG" id="mgj:MGM1_0100"/>
<evidence type="ECO:0000313" key="2">
    <source>
        <dbReference type="EMBL" id="AIV03397.1"/>
    </source>
</evidence>
<dbReference type="Proteomes" id="UP000030066">
    <property type="component" value="Chromosome"/>
</dbReference>
<organism evidence="2 3">
    <name type="scientific">Candidatus Malacoplasma girerdii</name>
    <dbReference type="NCBI Taxonomy" id="1318617"/>
    <lineage>
        <taxon>Bacteria</taxon>
        <taxon>Bacillati</taxon>
        <taxon>Mycoplasmatota</taxon>
        <taxon>Mycoplasmoidales</taxon>
        <taxon>Mycoplasmoidaceae</taxon>
        <taxon>Malacoplasma</taxon>
    </lineage>
</organism>
<sequence>MWTEFMGSKHNQNIVTFDIAVPGFLVLTGYCFVTKKTIFENLFASSLIYLVVGIIMYEALYLATQYNSQNPLNLITQFEFLKDNYSTWWFLFVLLFLFLVCPLLNKLLTKYN</sequence>
<dbReference type="EMBL" id="CP007711">
    <property type="protein sequence ID" value="AIV03397.1"/>
    <property type="molecule type" value="Genomic_DNA"/>
</dbReference>
<feature type="transmembrane region" description="Helical" evidence="1">
    <location>
        <begin position="88"/>
        <end position="108"/>
    </location>
</feature>
<name>A0A097SS20_9BACT</name>
<evidence type="ECO:0000313" key="3">
    <source>
        <dbReference type="Proteomes" id="UP000030066"/>
    </source>
</evidence>
<accession>A0A097SS20</accession>
<gene>
    <name evidence="2" type="ORF">MGM1_0100</name>
</gene>
<protein>
    <submittedName>
        <fullName evidence="2">Uncharacterized protein</fullName>
    </submittedName>
</protein>
<keyword evidence="1" id="KW-1133">Transmembrane helix</keyword>
<dbReference type="HOGENOM" id="CLU_2141330_0_0_14"/>
<keyword evidence="1" id="KW-0812">Transmembrane</keyword>
<evidence type="ECO:0000256" key="1">
    <source>
        <dbReference type="SAM" id="Phobius"/>
    </source>
</evidence>
<keyword evidence="1" id="KW-0472">Membrane</keyword>
<dbReference type="AlphaFoldDB" id="A0A097SS20"/>
<proteinExistence type="predicted"/>
<feature type="transmembrane region" description="Helical" evidence="1">
    <location>
        <begin position="42"/>
        <end position="63"/>
    </location>
</feature>